<dbReference type="SUPFAM" id="SSF53597">
    <property type="entry name" value="Dihydrofolate reductase-like"/>
    <property type="match status" value="1"/>
</dbReference>
<dbReference type="OrthoDB" id="414698at2759"/>
<dbReference type="InterPro" id="IPR024072">
    <property type="entry name" value="DHFR-like_dom_sf"/>
</dbReference>
<feature type="domain" description="DHFR" evidence="7">
    <location>
        <begin position="14"/>
        <end position="208"/>
    </location>
</feature>
<dbReference type="STRING" id="4999.A0A1Y1U935"/>
<dbReference type="GO" id="GO:0046655">
    <property type="term" value="P:folic acid metabolic process"/>
    <property type="evidence" value="ECO:0007669"/>
    <property type="project" value="TreeGrafter"/>
</dbReference>
<evidence type="ECO:0000313" key="8">
    <source>
        <dbReference type="EMBL" id="ORX34016.1"/>
    </source>
</evidence>
<dbReference type="GO" id="GO:0006730">
    <property type="term" value="P:one-carbon metabolic process"/>
    <property type="evidence" value="ECO:0007669"/>
    <property type="project" value="UniProtKB-KW"/>
</dbReference>
<dbReference type="Pfam" id="PF00186">
    <property type="entry name" value="DHFR_1"/>
    <property type="match status" value="1"/>
</dbReference>
<sequence>MPSDHTTTMPISRSMTAIVAATTSNGIGKNGTLAWRLPGEMKYFARVTTGESPTTPNAVIMGRKTWESIPAKFRPLKDRHNIVVSRQELDLPGESTSSATSLESALTQTRGAHRIFLMGGAQLYNEALNQSSTSTQSPLVDRVLLTRIISPEYASDVFLNDFASTQVDGRPIWLRSTHEELCKWLGWEAPKGEIEEKGTTYRFEMWVRR</sequence>
<dbReference type="GeneID" id="33558881"/>
<dbReference type="InterPro" id="IPR001796">
    <property type="entry name" value="DHFR_dom"/>
</dbReference>
<dbReference type="GO" id="GO:0005739">
    <property type="term" value="C:mitochondrion"/>
    <property type="evidence" value="ECO:0007669"/>
    <property type="project" value="TreeGrafter"/>
</dbReference>
<keyword evidence="5" id="KW-0521">NADP</keyword>
<keyword evidence="6" id="KW-0560">Oxidoreductase</keyword>
<keyword evidence="9" id="KW-1185">Reference proteome</keyword>
<dbReference type="Gene3D" id="3.40.430.10">
    <property type="entry name" value="Dihydrofolate Reductase, subunit A"/>
    <property type="match status" value="1"/>
</dbReference>
<proteinExistence type="predicted"/>
<dbReference type="Proteomes" id="UP000193218">
    <property type="component" value="Unassembled WGS sequence"/>
</dbReference>
<dbReference type="PANTHER" id="PTHR48069">
    <property type="entry name" value="DIHYDROFOLATE REDUCTASE"/>
    <property type="match status" value="1"/>
</dbReference>
<evidence type="ECO:0000256" key="5">
    <source>
        <dbReference type="ARBA" id="ARBA00022857"/>
    </source>
</evidence>
<evidence type="ECO:0000259" key="7">
    <source>
        <dbReference type="PROSITE" id="PS51330"/>
    </source>
</evidence>
<evidence type="ECO:0000256" key="3">
    <source>
        <dbReference type="ARBA" id="ARBA00018886"/>
    </source>
</evidence>
<dbReference type="GO" id="GO:0004146">
    <property type="term" value="F:dihydrofolate reductase activity"/>
    <property type="evidence" value="ECO:0007669"/>
    <property type="project" value="UniProtKB-EC"/>
</dbReference>
<dbReference type="RefSeq" id="XP_021868304.1">
    <property type="nucleotide sequence ID" value="XM_022017072.1"/>
</dbReference>
<dbReference type="GO" id="GO:0050661">
    <property type="term" value="F:NADP binding"/>
    <property type="evidence" value="ECO:0007669"/>
    <property type="project" value="InterPro"/>
</dbReference>
<accession>A0A1Y1U935</accession>
<name>A0A1Y1U935_9TREE</name>
<reference evidence="8 9" key="1">
    <citation type="submission" date="2017-03" db="EMBL/GenBank/DDBJ databases">
        <title>Widespread Adenine N6-methylation of Active Genes in Fungi.</title>
        <authorList>
            <consortium name="DOE Joint Genome Institute"/>
            <person name="Mondo S.J."/>
            <person name="Dannebaum R.O."/>
            <person name="Kuo R.C."/>
            <person name="Louie K.B."/>
            <person name="Bewick A.J."/>
            <person name="Labutti K."/>
            <person name="Haridas S."/>
            <person name="Kuo A."/>
            <person name="Salamov A."/>
            <person name="Ahrendt S.R."/>
            <person name="Lau R."/>
            <person name="Bowen B.P."/>
            <person name="Lipzen A."/>
            <person name="Sullivan W."/>
            <person name="Andreopoulos W.B."/>
            <person name="Clum A."/>
            <person name="Lindquist E."/>
            <person name="Daum C."/>
            <person name="Northen T.R."/>
            <person name="Ramamoorthy G."/>
            <person name="Schmitz R.J."/>
            <person name="Gryganskyi A."/>
            <person name="Culley D."/>
            <person name="Magnuson J."/>
            <person name="James T.Y."/>
            <person name="O'Malley M.A."/>
            <person name="Stajich J.E."/>
            <person name="Spatafora J.W."/>
            <person name="Visel A."/>
            <person name="Grigoriev I.V."/>
        </authorList>
    </citation>
    <scope>NUCLEOTIDE SEQUENCE [LARGE SCALE GENOMIC DNA]</scope>
    <source>
        <strain evidence="8 9">NRRL Y-17943</strain>
    </source>
</reference>
<dbReference type="PROSITE" id="PS51330">
    <property type="entry name" value="DHFR_2"/>
    <property type="match status" value="1"/>
</dbReference>
<comment type="pathway">
    <text evidence="1">Cofactor biosynthesis; tetrahydrofolate biosynthesis; 5,6,7,8-tetrahydrofolate from 7,8-dihydrofolate: step 1/1.</text>
</comment>
<comment type="caution">
    <text evidence="8">The sequence shown here is derived from an EMBL/GenBank/DDBJ whole genome shotgun (WGS) entry which is preliminary data.</text>
</comment>
<dbReference type="PRINTS" id="PR00070">
    <property type="entry name" value="DHFR"/>
</dbReference>
<dbReference type="InParanoid" id="A0A1Y1U935"/>
<dbReference type="GO" id="GO:0046654">
    <property type="term" value="P:tetrahydrofolate biosynthetic process"/>
    <property type="evidence" value="ECO:0007669"/>
    <property type="project" value="InterPro"/>
</dbReference>
<evidence type="ECO:0000256" key="2">
    <source>
        <dbReference type="ARBA" id="ARBA00012856"/>
    </source>
</evidence>
<dbReference type="InterPro" id="IPR012259">
    <property type="entry name" value="DHFR"/>
</dbReference>
<dbReference type="PANTHER" id="PTHR48069:SF3">
    <property type="entry name" value="DIHYDROFOLATE REDUCTASE"/>
    <property type="match status" value="1"/>
</dbReference>
<organism evidence="8 9">
    <name type="scientific">Kockovaella imperatae</name>
    <dbReference type="NCBI Taxonomy" id="4999"/>
    <lineage>
        <taxon>Eukaryota</taxon>
        <taxon>Fungi</taxon>
        <taxon>Dikarya</taxon>
        <taxon>Basidiomycota</taxon>
        <taxon>Agaricomycotina</taxon>
        <taxon>Tremellomycetes</taxon>
        <taxon>Tremellales</taxon>
        <taxon>Cuniculitremaceae</taxon>
        <taxon>Kockovaella</taxon>
    </lineage>
</organism>
<dbReference type="EC" id="1.5.1.3" evidence="2"/>
<dbReference type="EMBL" id="NBSH01000016">
    <property type="protein sequence ID" value="ORX34016.1"/>
    <property type="molecule type" value="Genomic_DNA"/>
</dbReference>
<gene>
    <name evidence="8" type="ORF">BD324DRAFT_638040</name>
</gene>
<protein>
    <recommendedName>
        <fullName evidence="3">Dihydrofolate reductase</fullName>
        <ecNumber evidence="2">1.5.1.3</ecNumber>
    </recommendedName>
</protein>
<evidence type="ECO:0000313" key="9">
    <source>
        <dbReference type="Proteomes" id="UP000193218"/>
    </source>
</evidence>
<keyword evidence="4" id="KW-0554">One-carbon metabolism</keyword>
<dbReference type="GO" id="GO:0046452">
    <property type="term" value="P:dihydrofolate metabolic process"/>
    <property type="evidence" value="ECO:0007669"/>
    <property type="project" value="TreeGrafter"/>
</dbReference>
<evidence type="ECO:0000256" key="1">
    <source>
        <dbReference type="ARBA" id="ARBA00004903"/>
    </source>
</evidence>
<evidence type="ECO:0000256" key="6">
    <source>
        <dbReference type="ARBA" id="ARBA00023002"/>
    </source>
</evidence>
<dbReference type="CDD" id="cd00209">
    <property type="entry name" value="DHFR"/>
    <property type="match status" value="1"/>
</dbReference>
<dbReference type="AlphaFoldDB" id="A0A1Y1U935"/>
<evidence type="ECO:0000256" key="4">
    <source>
        <dbReference type="ARBA" id="ARBA00022563"/>
    </source>
</evidence>